<proteinExistence type="predicted"/>
<dbReference type="AlphaFoldDB" id="A0A7S4S2S5"/>
<feature type="region of interest" description="Disordered" evidence="1">
    <location>
        <begin position="1"/>
        <end position="52"/>
    </location>
</feature>
<evidence type="ECO:0000313" key="2">
    <source>
        <dbReference type="EMBL" id="CAE4630770.1"/>
    </source>
</evidence>
<reference evidence="2" key="1">
    <citation type="submission" date="2021-01" db="EMBL/GenBank/DDBJ databases">
        <authorList>
            <person name="Corre E."/>
            <person name="Pelletier E."/>
            <person name="Niang G."/>
            <person name="Scheremetjew M."/>
            <person name="Finn R."/>
            <person name="Kale V."/>
            <person name="Holt S."/>
            <person name="Cochrane G."/>
            <person name="Meng A."/>
            <person name="Brown T."/>
            <person name="Cohen L."/>
        </authorList>
    </citation>
    <scope>NUCLEOTIDE SEQUENCE</scope>
    <source>
        <strain evidence="2">CCMP3105</strain>
    </source>
</reference>
<organism evidence="2">
    <name type="scientific">Alexandrium monilatum</name>
    <dbReference type="NCBI Taxonomy" id="311494"/>
    <lineage>
        <taxon>Eukaryota</taxon>
        <taxon>Sar</taxon>
        <taxon>Alveolata</taxon>
        <taxon>Dinophyceae</taxon>
        <taxon>Gonyaulacales</taxon>
        <taxon>Pyrocystaceae</taxon>
        <taxon>Alexandrium</taxon>
    </lineage>
</organism>
<sequence length="122" mass="13342">MAQASLAVARPVAPPHAAGRGKMPPAMAGPSTRPSDKDAEGTHENPRENIPEVFALGGVPSQRDFKFRTPWGKAYSEVRCDLRPAGVGRRPQLQRTHEGRLDVFLTVNQDGIVRVFSDQLED</sequence>
<gene>
    <name evidence="2" type="ORF">AMON00008_LOCUS43249</name>
</gene>
<dbReference type="EMBL" id="HBNR01061399">
    <property type="protein sequence ID" value="CAE4630770.1"/>
    <property type="molecule type" value="Transcribed_RNA"/>
</dbReference>
<feature type="compositionally biased region" description="Basic and acidic residues" evidence="1">
    <location>
        <begin position="34"/>
        <end position="50"/>
    </location>
</feature>
<protein>
    <submittedName>
        <fullName evidence="2">Uncharacterized protein</fullName>
    </submittedName>
</protein>
<name>A0A7S4S2S5_9DINO</name>
<evidence type="ECO:0000256" key="1">
    <source>
        <dbReference type="SAM" id="MobiDB-lite"/>
    </source>
</evidence>
<feature type="compositionally biased region" description="Low complexity" evidence="1">
    <location>
        <begin position="7"/>
        <end position="21"/>
    </location>
</feature>
<accession>A0A7S4S2S5</accession>